<accession>A0ABD1IML3</accession>
<organism evidence="2 3">
    <name type="scientific">Salvia divinorum</name>
    <name type="common">Maria pastora</name>
    <name type="synonym">Diviner's sage</name>
    <dbReference type="NCBI Taxonomy" id="28513"/>
    <lineage>
        <taxon>Eukaryota</taxon>
        <taxon>Viridiplantae</taxon>
        <taxon>Streptophyta</taxon>
        <taxon>Embryophyta</taxon>
        <taxon>Tracheophyta</taxon>
        <taxon>Spermatophyta</taxon>
        <taxon>Magnoliopsida</taxon>
        <taxon>eudicotyledons</taxon>
        <taxon>Gunneridae</taxon>
        <taxon>Pentapetalae</taxon>
        <taxon>asterids</taxon>
        <taxon>lamiids</taxon>
        <taxon>Lamiales</taxon>
        <taxon>Lamiaceae</taxon>
        <taxon>Nepetoideae</taxon>
        <taxon>Mentheae</taxon>
        <taxon>Salviinae</taxon>
        <taxon>Salvia</taxon>
        <taxon>Salvia subgen. Calosphace</taxon>
    </lineage>
</organism>
<keyword evidence="3" id="KW-1185">Reference proteome</keyword>
<evidence type="ECO:0000313" key="3">
    <source>
        <dbReference type="Proteomes" id="UP001567538"/>
    </source>
</evidence>
<evidence type="ECO:0000256" key="1">
    <source>
        <dbReference type="SAM" id="MobiDB-lite"/>
    </source>
</evidence>
<name>A0ABD1IML3_SALDI</name>
<reference evidence="2 3" key="1">
    <citation type="submission" date="2024-06" db="EMBL/GenBank/DDBJ databases">
        <title>A chromosome level genome sequence of Diviner's sage (Salvia divinorum).</title>
        <authorList>
            <person name="Ford S.A."/>
            <person name="Ro D.-K."/>
            <person name="Ness R.W."/>
            <person name="Phillips M.A."/>
        </authorList>
    </citation>
    <scope>NUCLEOTIDE SEQUENCE [LARGE SCALE GENOMIC DNA]</scope>
    <source>
        <strain evidence="2">SAF-2024a</strain>
        <tissue evidence="2">Leaf</tissue>
    </source>
</reference>
<proteinExistence type="predicted"/>
<dbReference type="EMBL" id="JBEAFC010000001">
    <property type="protein sequence ID" value="KAL1569742.1"/>
    <property type="molecule type" value="Genomic_DNA"/>
</dbReference>
<feature type="region of interest" description="Disordered" evidence="1">
    <location>
        <begin position="1"/>
        <end position="22"/>
    </location>
</feature>
<feature type="region of interest" description="Disordered" evidence="1">
    <location>
        <begin position="58"/>
        <end position="104"/>
    </location>
</feature>
<dbReference type="Proteomes" id="UP001567538">
    <property type="component" value="Unassembled WGS sequence"/>
</dbReference>
<gene>
    <name evidence="2" type="ORF">AAHA92_01182</name>
</gene>
<sequence length="176" mass="18618">MINQRSSPTITKKTTTQNSRASQTCRLPHILNSIPSKKPERVQNLFLAPNPILTNIRTRDVPISNDDNNSALSSTNGGAGDASRLDCPAWTGGNRGGGRRGGGGVAMAAAERRAMRLVRCRGGNFKQARDSGGSGWAAASAMRSRTASKSREKGVCREISGVLSVPLIQVGNKLGF</sequence>
<evidence type="ECO:0000313" key="2">
    <source>
        <dbReference type="EMBL" id="KAL1569742.1"/>
    </source>
</evidence>
<feature type="compositionally biased region" description="Gly residues" evidence="1">
    <location>
        <begin position="93"/>
        <end position="104"/>
    </location>
</feature>
<comment type="caution">
    <text evidence="2">The sequence shown here is derived from an EMBL/GenBank/DDBJ whole genome shotgun (WGS) entry which is preliminary data.</text>
</comment>
<feature type="compositionally biased region" description="Polar residues" evidence="1">
    <location>
        <begin position="65"/>
        <end position="76"/>
    </location>
</feature>
<dbReference type="AlphaFoldDB" id="A0ABD1IML3"/>
<protein>
    <submittedName>
        <fullName evidence="2">Uncharacterized protein</fullName>
    </submittedName>
</protein>